<dbReference type="Gene3D" id="3.40.630.30">
    <property type="match status" value="1"/>
</dbReference>
<reference evidence="2 3" key="1">
    <citation type="journal article" date="2014" name="PLoS ONE">
        <title>Rumen cellulosomics: divergent fiber-degrading strategies revealed by comparative genome-wide analysis of six ruminococcal strains.</title>
        <authorList>
            <person name="Dassa B."/>
            <person name="Borovok I."/>
            <person name="Ruimy-Israeli V."/>
            <person name="Lamed R."/>
            <person name="Flint H.J."/>
            <person name="Duncan S.H."/>
            <person name="Henrissat B."/>
            <person name="Coutinho P."/>
            <person name="Morrison M."/>
            <person name="Mosoni P."/>
            <person name="Yeoman C.J."/>
            <person name="White B.A."/>
            <person name="Bayer E.A."/>
        </authorList>
    </citation>
    <scope>NUCLEOTIDE SEQUENCE [LARGE SCALE GENOMIC DNA]</scope>
    <source>
        <strain evidence="2 3">007c</strain>
    </source>
</reference>
<name>W7ULT8_RUMFL</name>
<comment type="caution">
    <text evidence="2">The sequence shown here is derived from an EMBL/GenBank/DDBJ whole genome shotgun (WGS) entry which is preliminary data.</text>
</comment>
<dbReference type="PANTHER" id="PTHR43305">
    <property type="entry name" value="FAMILY N-ACETYLTRANSFERASE, PUTATIVE (AFU_ORTHOLOGUE AFUA_2G01380)-RELATED"/>
    <property type="match status" value="1"/>
</dbReference>
<dbReference type="InterPro" id="IPR052777">
    <property type="entry name" value="Acetyltransferase_Enz"/>
</dbReference>
<dbReference type="EMBL" id="ATAX01000035">
    <property type="protein sequence ID" value="EWM52564.1"/>
    <property type="molecule type" value="Genomic_DNA"/>
</dbReference>
<sequence>MEIRTFTTDMSEKVTDFLAEVFPQVGKPFEPDGRHSEYKDIKGNFELFLCLFDGENIIGTVAVKKLDSNNCELKCLYLYEEYQGRKLGYRLLNEAVEYAKKNGYRRILLDSMSRYQNALKLYEKFGFVNTERYNDNAKADVFMVKELV</sequence>
<feature type="domain" description="N-acetyltransferase" evidence="1">
    <location>
        <begin position="1"/>
        <end position="148"/>
    </location>
</feature>
<proteinExistence type="predicted"/>
<organism evidence="2 3">
    <name type="scientific">Ruminococcus flavefaciens 007c</name>
    <dbReference type="NCBI Taxonomy" id="1341157"/>
    <lineage>
        <taxon>Bacteria</taxon>
        <taxon>Bacillati</taxon>
        <taxon>Bacillota</taxon>
        <taxon>Clostridia</taxon>
        <taxon>Eubacteriales</taxon>
        <taxon>Oscillospiraceae</taxon>
        <taxon>Ruminococcus</taxon>
    </lineage>
</organism>
<dbReference type="eggNOG" id="COG0456">
    <property type="taxonomic scope" value="Bacteria"/>
</dbReference>
<dbReference type="InterPro" id="IPR000182">
    <property type="entry name" value="GNAT_dom"/>
</dbReference>
<dbReference type="AlphaFoldDB" id="W7ULT8"/>
<dbReference type="GO" id="GO:0016747">
    <property type="term" value="F:acyltransferase activity, transferring groups other than amino-acyl groups"/>
    <property type="evidence" value="ECO:0007669"/>
    <property type="project" value="InterPro"/>
</dbReference>
<dbReference type="RefSeq" id="WP_051456697.1">
    <property type="nucleotide sequence ID" value="NZ_ATAX01000035.1"/>
</dbReference>
<dbReference type="PROSITE" id="PS51186">
    <property type="entry name" value="GNAT"/>
    <property type="match status" value="1"/>
</dbReference>
<dbReference type="PANTHER" id="PTHR43305:SF1">
    <property type="entry name" value="FAMILY N-ACETYLTRANSFERASE, PUTATIVE (AFU_ORTHOLOGUE AFUA_2G01380)-RELATED"/>
    <property type="match status" value="1"/>
</dbReference>
<evidence type="ECO:0000313" key="2">
    <source>
        <dbReference type="EMBL" id="EWM52564.1"/>
    </source>
</evidence>
<dbReference type="OrthoDB" id="307526at2"/>
<gene>
    <name evidence="2" type="ORF">RF007C_08485</name>
</gene>
<dbReference type="Proteomes" id="UP000019365">
    <property type="component" value="Unassembled WGS sequence"/>
</dbReference>
<accession>W7ULT8</accession>
<keyword evidence="3" id="KW-1185">Reference proteome</keyword>
<dbReference type="InterPro" id="IPR016181">
    <property type="entry name" value="Acyl_CoA_acyltransferase"/>
</dbReference>
<evidence type="ECO:0000259" key="1">
    <source>
        <dbReference type="PROSITE" id="PS51186"/>
    </source>
</evidence>
<dbReference type="PATRIC" id="fig|1341157.4.peg.2940"/>
<dbReference type="SUPFAM" id="SSF55729">
    <property type="entry name" value="Acyl-CoA N-acyltransferases (Nat)"/>
    <property type="match status" value="1"/>
</dbReference>
<dbReference type="Pfam" id="PF00583">
    <property type="entry name" value="Acetyltransf_1"/>
    <property type="match status" value="1"/>
</dbReference>
<evidence type="ECO:0000313" key="3">
    <source>
        <dbReference type="Proteomes" id="UP000019365"/>
    </source>
</evidence>
<protein>
    <recommendedName>
        <fullName evidence="1">N-acetyltransferase domain-containing protein</fullName>
    </recommendedName>
</protein>
<dbReference type="CDD" id="cd04301">
    <property type="entry name" value="NAT_SF"/>
    <property type="match status" value="1"/>
</dbReference>